<dbReference type="Pfam" id="PF13439">
    <property type="entry name" value="Glyco_transf_4"/>
    <property type="match status" value="1"/>
</dbReference>
<evidence type="ECO:0000259" key="2">
    <source>
        <dbReference type="Pfam" id="PF13439"/>
    </source>
</evidence>
<dbReference type="EMBL" id="JAAONZ010000002">
    <property type="protein sequence ID" value="NHO64689.1"/>
    <property type="molecule type" value="Genomic_DNA"/>
</dbReference>
<dbReference type="InterPro" id="IPR001296">
    <property type="entry name" value="Glyco_trans_1"/>
</dbReference>
<dbReference type="SUPFAM" id="SSF53756">
    <property type="entry name" value="UDP-Glycosyltransferase/glycogen phosphorylase"/>
    <property type="match status" value="1"/>
</dbReference>
<keyword evidence="4" id="KW-1185">Reference proteome</keyword>
<gene>
    <name evidence="3" type="ORF">G8770_03910</name>
</gene>
<dbReference type="GO" id="GO:0016757">
    <property type="term" value="F:glycosyltransferase activity"/>
    <property type="evidence" value="ECO:0007669"/>
    <property type="project" value="InterPro"/>
</dbReference>
<sequence length="366" mass="41611">MAAQTEQLCRLLREEGVSVYYLQTNLPYKPAWVSNLVGLRAVFRLMAYFSRLWKFLDQIDVVHLMSNSGWSWHLFSAPVIWLGYWRGKPVIVNYRGGKADQFLKKSSIWLKPTLGKASSLVVPSGFLEQVFENHGFEAMVIPNIIDTERFRPFLQPQFRPPAKDALAPARITDCRDDSKTWKIIVVRNLEAIYGIDTAIQAIAALKDDGFRLHLSIAGSGPEEFKLKNLIAKLQLQDDVTLLGRLDREQVQSLYHEADIFVNASRVDNMPNSLLESMACGLAIVTTNAGGIPWMVTDEETALMVNVDDHLGMAIAIKRLMEDDGLRGRLQNQGLELIQQYRWDRVKQQWLRLYDEACDNMNVKAIG</sequence>
<organism evidence="3 4">
    <name type="scientific">Pseudomaricurvus hydrocarbonicus</name>
    <dbReference type="NCBI Taxonomy" id="1470433"/>
    <lineage>
        <taxon>Bacteria</taxon>
        <taxon>Pseudomonadati</taxon>
        <taxon>Pseudomonadota</taxon>
        <taxon>Gammaproteobacteria</taxon>
        <taxon>Cellvibrionales</taxon>
        <taxon>Cellvibrionaceae</taxon>
        <taxon>Pseudomaricurvus</taxon>
    </lineage>
</organism>
<dbReference type="Gene3D" id="3.40.50.2000">
    <property type="entry name" value="Glycogen Phosphorylase B"/>
    <property type="match status" value="2"/>
</dbReference>
<feature type="domain" description="Glycosyltransferase subfamily 4-like N-terminal" evidence="2">
    <location>
        <begin position="5"/>
        <end position="149"/>
    </location>
</feature>
<dbReference type="Pfam" id="PF00534">
    <property type="entry name" value="Glycos_transf_1"/>
    <property type="match status" value="1"/>
</dbReference>
<name>A0A9E5MJ86_9GAMM</name>
<dbReference type="AlphaFoldDB" id="A0A9E5MJ86"/>
<dbReference type="Proteomes" id="UP000787472">
    <property type="component" value="Unassembled WGS sequence"/>
</dbReference>
<accession>A0A9E5MJ86</accession>
<comment type="caution">
    <text evidence="3">The sequence shown here is derived from an EMBL/GenBank/DDBJ whole genome shotgun (WGS) entry which is preliminary data.</text>
</comment>
<reference evidence="3" key="1">
    <citation type="submission" date="2020-03" db="EMBL/GenBank/DDBJ databases">
        <authorList>
            <person name="Guo F."/>
        </authorList>
    </citation>
    <scope>NUCLEOTIDE SEQUENCE</scope>
    <source>
        <strain evidence="3">JCM 30134</strain>
    </source>
</reference>
<dbReference type="PANTHER" id="PTHR45947">
    <property type="entry name" value="SULFOQUINOVOSYL TRANSFERASE SQD2"/>
    <property type="match status" value="1"/>
</dbReference>
<dbReference type="InterPro" id="IPR050194">
    <property type="entry name" value="Glycosyltransferase_grp1"/>
</dbReference>
<dbReference type="InterPro" id="IPR028098">
    <property type="entry name" value="Glyco_trans_4-like_N"/>
</dbReference>
<feature type="domain" description="Glycosyl transferase family 1" evidence="1">
    <location>
        <begin position="178"/>
        <end position="333"/>
    </location>
</feature>
<evidence type="ECO:0000259" key="1">
    <source>
        <dbReference type="Pfam" id="PF00534"/>
    </source>
</evidence>
<dbReference type="CDD" id="cd03801">
    <property type="entry name" value="GT4_PimA-like"/>
    <property type="match status" value="1"/>
</dbReference>
<evidence type="ECO:0000313" key="3">
    <source>
        <dbReference type="EMBL" id="NHO64689.1"/>
    </source>
</evidence>
<protein>
    <submittedName>
        <fullName evidence="3">Glycosyltransferase family 4 protein</fullName>
    </submittedName>
</protein>
<proteinExistence type="predicted"/>
<evidence type="ECO:0000313" key="4">
    <source>
        <dbReference type="Proteomes" id="UP000787472"/>
    </source>
</evidence>
<dbReference type="PANTHER" id="PTHR45947:SF3">
    <property type="entry name" value="SULFOQUINOVOSYL TRANSFERASE SQD2"/>
    <property type="match status" value="1"/>
</dbReference>